<sequence length="221" mass="24067">MSTDIVVRRLDAIAEREIRELSDVLIDCVEGGASVSFMWPMSRDKAERFWRQSQASAAKGERAIFAAQEADGSIIGTVQVVWAQAENQPHRADIAKMLVHHRGRRRGVGAALLIAAERYALEQGKTLLVLDTASSDAERLYERQGWQRCGTIPDYALMPDGTPCATVVFFKSLSAVAGGRDAFGMTSDESRTHDKSLRTERSHASADASHIPTSASAPPAI</sequence>
<evidence type="ECO:0000256" key="2">
    <source>
        <dbReference type="ARBA" id="ARBA00023315"/>
    </source>
</evidence>
<dbReference type="EMBL" id="JACHHZ010000005">
    <property type="protein sequence ID" value="MBB6095578.1"/>
    <property type="molecule type" value="Genomic_DNA"/>
</dbReference>
<dbReference type="SUPFAM" id="SSF55729">
    <property type="entry name" value="Acyl-CoA N-acyltransferases (Nat)"/>
    <property type="match status" value="1"/>
</dbReference>
<evidence type="ECO:0000313" key="6">
    <source>
        <dbReference type="Proteomes" id="UP000588068"/>
    </source>
</evidence>
<feature type="compositionally biased region" description="Basic and acidic residues" evidence="3">
    <location>
        <begin position="188"/>
        <end position="204"/>
    </location>
</feature>
<dbReference type="GO" id="GO:0016747">
    <property type="term" value="F:acyltransferase activity, transferring groups other than amino-acyl groups"/>
    <property type="evidence" value="ECO:0007669"/>
    <property type="project" value="InterPro"/>
</dbReference>
<dbReference type="InterPro" id="IPR050832">
    <property type="entry name" value="Bact_Acetyltransf"/>
</dbReference>
<protein>
    <submittedName>
        <fullName evidence="5">GNAT superfamily N-acetyltransferase</fullName>
    </submittedName>
</protein>
<dbReference type="Gene3D" id="3.40.630.30">
    <property type="match status" value="1"/>
</dbReference>
<dbReference type="InterPro" id="IPR016181">
    <property type="entry name" value="Acyl_CoA_acyltransferase"/>
</dbReference>
<dbReference type="Pfam" id="PF00583">
    <property type="entry name" value="Acetyltransf_1"/>
    <property type="match status" value="1"/>
</dbReference>
<comment type="caution">
    <text evidence="5">The sequence shown here is derived from an EMBL/GenBank/DDBJ whole genome shotgun (WGS) entry which is preliminary data.</text>
</comment>
<feature type="compositionally biased region" description="Polar residues" evidence="3">
    <location>
        <begin position="211"/>
        <end position="221"/>
    </location>
</feature>
<evidence type="ECO:0000259" key="4">
    <source>
        <dbReference type="PROSITE" id="PS51186"/>
    </source>
</evidence>
<keyword evidence="1 5" id="KW-0808">Transferase</keyword>
<reference evidence="5 6" key="1">
    <citation type="submission" date="2020-08" db="EMBL/GenBank/DDBJ databases">
        <title>Genomic Encyclopedia of Type Strains, Phase IV (KMG-IV): sequencing the most valuable type-strain genomes for metagenomic binning, comparative biology and taxonomic classification.</title>
        <authorList>
            <person name="Goeker M."/>
        </authorList>
    </citation>
    <scope>NUCLEOTIDE SEQUENCE [LARGE SCALE GENOMIC DNA]</scope>
    <source>
        <strain evidence="5 6">DSM 26723</strain>
    </source>
</reference>
<dbReference type="AlphaFoldDB" id="A0A841HUC9"/>
<evidence type="ECO:0000256" key="1">
    <source>
        <dbReference type="ARBA" id="ARBA00022679"/>
    </source>
</evidence>
<name>A0A841HUC9_9GAMM</name>
<dbReference type="InterPro" id="IPR000182">
    <property type="entry name" value="GNAT_dom"/>
</dbReference>
<dbReference type="CDD" id="cd04301">
    <property type="entry name" value="NAT_SF"/>
    <property type="match status" value="1"/>
</dbReference>
<dbReference type="PROSITE" id="PS51186">
    <property type="entry name" value="GNAT"/>
    <property type="match status" value="1"/>
</dbReference>
<keyword evidence="2" id="KW-0012">Acyltransferase</keyword>
<feature type="region of interest" description="Disordered" evidence="3">
    <location>
        <begin position="181"/>
        <end position="221"/>
    </location>
</feature>
<accession>A0A841HUC9</accession>
<gene>
    <name evidence="5" type="ORF">HNQ60_004468</name>
</gene>
<evidence type="ECO:0000313" key="5">
    <source>
        <dbReference type="EMBL" id="MBB6095578.1"/>
    </source>
</evidence>
<dbReference type="PANTHER" id="PTHR43877">
    <property type="entry name" value="AMINOALKYLPHOSPHONATE N-ACETYLTRANSFERASE-RELATED-RELATED"/>
    <property type="match status" value="1"/>
</dbReference>
<proteinExistence type="predicted"/>
<dbReference type="Proteomes" id="UP000588068">
    <property type="component" value="Unassembled WGS sequence"/>
</dbReference>
<keyword evidence="6" id="KW-1185">Reference proteome</keyword>
<feature type="domain" description="N-acetyltransferase" evidence="4">
    <location>
        <begin position="16"/>
        <end position="174"/>
    </location>
</feature>
<evidence type="ECO:0000256" key="3">
    <source>
        <dbReference type="SAM" id="MobiDB-lite"/>
    </source>
</evidence>
<organism evidence="5 6">
    <name type="scientific">Povalibacter uvarum</name>
    <dbReference type="NCBI Taxonomy" id="732238"/>
    <lineage>
        <taxon>Bacteria</taxon>
        <taxon>Pseudomonadati</taxon>
        <taxon>Pseudomonadota</taxon>
        <taxon>Gammaproteobacteria</taxon>
        <taxon>Steroidobacterales</taxon>
        <taxon>Steroidobacteraceae</taxon>
        <taxon>Povalibacter</taxon>
    </lineage>
</organism>